<organism evidence="1 2">
    <name type="scientific">Lentzea pudingi</name>
    <dbReference type="NCBI Taxonomy" id="1789439"/>
    <lineage>
        <taxon>Bacteria</taxon>
        <taxon>Bacillati</taxon>
        <taxon>Actinomycetota</taxon>
        <taxon>Actinomycetes</taxon>
        <taxon>Pseudonocardiales</taxon>
        <taxon>Pseudonocardiaceae</taxon>
        <taxon>Lentzea</taxon>
    </lineage>
</organism>
<name>A0ABQ2HRN8_9PSEU</name>
<sequence>MDTTEFLGAVAHPGGFLMQRPELTVGVVRALSRLSGLEIELLARRPLDRRSATERQQDIRAGLAGPPVAPRRLLPAWDEGMDLRVGWLDDDGRAHWEFATSYSSNGGDHFLSSSGPSYRAAFRFPPAFGRMSLVLAWPEIGFPEVVLTLPLPDRDTVEQATTSIWQAPLDVRPLPEGLTHRADPSYDAVDLETGTSVAAPRVLHRDDHAAVVLTRLAATDSLLSMELLCVAKGDPADRINAVAFDLSRRAEPVVDDPAQARAAGPGASVAIIRGHEAVWVRSGDRGASGGDQAFSSIQEFTLKRPDHDVLDLVIAWPLAGLHDVRVQVPLGSA</sequence>
<gene>
    <name evidence="1" type="ORF">GCM10011609_25170</name>
</gene>
<proteinExistence type="predicted"/>
<evidence type="ECO:0008006" key="3">
    <source>
        <dbReference type="Google" id="ProtNLM"/>
    </source>
</evidence>
<dbReference type="RefSeq" id="WP_189154859.1">
    <property type="nucleotide sequence ID" value="NZ_BMNC01000003.1"/>
</dbReference>
<dbReference type="Proteomes" id="UP000597656">
    <property type="component" value="Unassembled WGS sequence"/>
</dbReference>
<accession>A0ABQ2HRN8</accession>
<evidence type="ECO:0000313" key="1">
    <source>
        <dbReference type="EMBL" id="GGM87519.1"/>
    </source>
</evidence>
<dbReference type="EMBL" id="BMNC01000003">
    <property type="protein sequence ID" value="GGM87519.1"/>
    <property type="molecule type" value="Genomic_DNA"/>
</dbReference>
<comment type="caution">
    <text evidence="1">The sequence shown here is derived from an EMBL/GenBank/DDBJ whole genome shotgun (WGS) entry which is preliminary data.</text>
</comment>
<reference evidence="2" key="1">
    <citation type="journal article" date="2019" name="Int. J. Syst. Evol. Microbiol.">
        <title>The Global Catalogue of Microorganisms (GCM) 10K type strain sequencing project: providing services to taxonomists for standard genome sequencing and annotation.</title>
        <authorList>
            <consortium name="The Broad Institute Genomics Platform"/>
            <consortium name="The Broad Institute Genome Sequencing Center for Infectious Disease"/>
            <person name="Wu L."/>
            <person name="Ma J."/>
        </authorList>
    </citation>
    <scope>NUCLEOTIDE SEQUENCE [LARGE SCALE GENOMIC DNA]</scope>
    <source>
        <strain evidence="2">CGMCC 4.7319</strain>
    </source>
</reference>
<evidence type="ECO:0000313" key="2">
    <source>
        <dbReference type="Proteomes" id="UP000597656"/>
    </source>
</evidence>
<keyword evidence="2" id="KW-1185">Reference proteome</keyword>
<protein>
    <recommendedName>
        <fullName evidence="3">Phage tail protein</fullName>
    </recommendedName>
</protein>